<feature type="compositionally biased region" description="Basic and acidic residues" evidence="1">
    <location>
        <begin position="43"/>
        <end position="61"/>
    </location>
</feature>
<dbReference type="GO" id="GO:1905515">
    <property type="term" value="P:non-motile cilium assembly"/>
    <property type="evidence" value="ECO:0007669"/>
    <property type="project" value="TreeGrafter"/>
</dbReference>
<dbReference type="GO" id="GO:0071539">
    <property type="term" value="P:protein localization to centrosome"/>
    <property type="evidence" value="ECO:0007669"/>
    <property type="project" value="InterPro"/>
</dbReference>
<gene>
    <name evidence="3" type="primary">LOC115941888</name>
</gene>
<name>A0A7F8R2M9_LEPWE</name>
<reference evidence="3" key="1">
    <citation type="submission" date="2025-08" db="UniProtKB">
        <authorList>
            <consortium name="RefSeq"/>
        </authorList>
    </citation>
    <scope>IDENTIFICATION</scope>
    <source>
        <tissue evidence="3">Liver</tissue>
    </source>
</reference>
<organism evidence="2 3">
    <name type="scientific">Leptonychotes weddellii</name>
    <name type="common">Weddell seal</name>
    <name type="synonym">Otaria weddellii</name>
    <dbReference type="NCBI Taxonomy" id="9713"/>
    <lineage>
        <taxon>Eukaryota</taxon>
        <taxon>Metazoa</taxon>
        <taxon>Chordata</taxon>
        <taxon>Craniata</taxon>
        <taxon>Vertebrata</taxon>
        <taxon>Euteleostomi</taxon>
        <taxon>Mammalia</taxon>
        <taxon>Eutheria</taxon>
        <taxon>Laurasiatheria</taxon>
        <taxon>Carnivora</taxon>
        <taxon>Caniformia</taxon>
        <taxon>Pinnipedia</taxon>
        <taxon>Phocidae</taxon>
        <taxon>Monachinae</taxon>
        <taxon>Lobodontini</taxon>
        <taxon>Leptonychotes</taxon>
    </lineage>
</organism>
<feature type="region of interest" description="Disordered" evidence="1">
    <location>
        <begin position="464"/>
        <end position="536"/>
    </location>
</feature>
<dbReference type="GeneID" id="115941888"/>
<dbReference type="RefSeq" id="XP_030886883.1">
    <property type="nucleotide sequence ID" value="XM_031031023.1"/>
</dbReference>
<dbReference type="InterPro" id="IPR024138">
    <property type="entry name" value="Pericentriolar_Pcm1"/>
</dbReference>
<feature type="region of interest" description="Disordered" evidence="1">
    <location>
        <begin position="1"/>
        <end position="140"/>
    </location>
</feature>
<dbReference type="GO" id="GO:0034451">
    <property type="term" value="C:centriolar satellite"/>
    <property type="evidence" value="ECO:0007669"/>
    <property type="project" value="TreeGrafter"/>
</dbReference>
<sequence length="536" mass="59792">MATGGGPFEEGVNDQDLPNWSSDGVDDRLNNMDWGGQQKKANKSSEKNKKKFGVESDKRVTNDISPESSPGVGRRRTKTPHSFPHSRYVTQMSVPEQAELEKLKQRINFSDLDQRSIGSDSQGRATAANNKRQLSENRKPFNFLPMQINTNKSKDAALSPPKREMIGSAQCKELFASALSNDLLQNCQVSEEDGRGEPAMESSQIVSRLVQIRDYITKASSMREDLVEKNERSANVERLTHLIDHLKEQEKSYMKFLQKILARENEEEDVRTIDSAVGSGSVAESTSLNIDVQSEASDTTARDPQQEPMEEIENLKKQHDLLKRMLQQQEQLRALQGRQAALLALQHKAEQAIAVMDDSVVTETTGSLSGVSITSELNEELNDLIQRFHNQLRDSQPPTVPDNRRQAESLSLTREVSQSRNPSVSERLPDEKVQLFSKMRVLQEKKQKMDKLLGELHTLRDQHLNNSSFVPSSASPQRSVDQRSTTSAPSAPVGLAPVVNGEPNSFTSSVPYPAASLVSQNESENEGHLNPTEKLQ</sequence>
<dbReference type="AlphaFoldDB" id="A0A7F8R2M9"/>
<evidence type="ECO:0000313" key="3">
    <source>
        <dbReference type="RefSeq" id="XP_030886883.1"/>
    </source>
</evidence>
<accession>A0A7F8R2M9</accession>
<dbReference type="Proteomes" id="UP000245341">
    <property type="component" value="Unplaced"/>
</dbReference>
<protein>
    <submittedName>
        <fullName evidence="3">Pericentriolar material 1 protein-like isoform X2</fullName>
    </submittedName>
</protein>
<evidence type="ECO:0000256" key="1">
    <source>
        <dbReference type="SAM" id="MobiDB-lite"/>
    </source>
</evidence>
<proteinExistence type="predicted"/>
<feature type="region of interest" description="Disordered" evidence="1">
    <location>
        <begin position="284"/>
        <end position="308"/>
    </location>
</feature>
<dbReference type="PANTHER" id="PTHR14164:SF12">
    <property type="entry name" value="PERICENTRIOLAR MATERIAL 1 PROTEIN"/>
    <property type="match status" value="1"/>
</dbReference>
<feature type="compositionally biased region" description="Polar residues" evidence="1">
    <location>
        <begin position="284"/>
        <end position="299"/>
    </location>
</feature>
<keyword evidence="2" id="KW-1185">Reference proteome</keyword>
<dbReference type="GO" id="GO:0034454">
    <property type="term" value="P:microtubule anchoring at centrosome"/>
    <property type="evidence" value="ECO:0007669"/>
    <property type="project" value="InterPro"/>
</dbReference>
<dbReference type="PANTHER" id="PTHR14164">
    <property type="entry name" value="PERICENTRIOLAR MATERIAL 1-RELATED"/>
    <property type="match status" value="1"/>
</dbReference>
<evidence type="ECO:0000313" key="2">
    <source>
        <dbReference type="Proteomes" id="UP000245341"/>
    </source>
</evidence>
<feature type="compositionally biased region" description="Polar residues" evidence="1">
    <location>
        <begin position="464"/>
        <end position="489"/>
    </location>
</feature>
<feature type="compositionally biased region" description="Polar residues" evidence="1">
    <location>
        <begin position="116"/>
        <end position="132"/>
    </location>
</feature>
<feature type="compositionally biased region" description="Polar residues" evidence="1">
    <location>
        <begin position="408"/>
        <end position="424"/>
    </location>
</feature>
<dbReference type="GO" id="GO:0036064">
    <property type="term" value="C:ciliary basal body"/>
    <property type="evidence" value="ECO:0007669"/>
    <property type="project" value="TreeGrafter"/>
</dbReference>
<feature type="region of interest" description="Disordered" evidence="1">
    <location>
        <begin position="392"/>
        <end position="430"/>
    </location>
</feature>